<reference evidence="2" key="1">
    <citation type="submission" date="2016-06" db="EMBL/GenBank/DDBJ databases">
        <authorList>
            <person name="Varghese N."/>
            <person name="Submissions Spin"/>
        </authorList>
    </citation>
    <scope>NUCLEOTIDE SEQUENCE [LARGE SCALE GENOMIC DNA]</scope>
    <source>
        <strain evidence="2">DSM 45160</strain>
    </source>
</reference>
<proteinExistence type="predicted"/>
<accession>A0A1C4VUX3</accession>
<dbReference type="Pfam" id="PF22814">
    <property type="entry name" value="WelO5"/>
    <property type="match status" value="1"/>
</dbReference>
<evidence type="ECO:0000313" key="2">
    <source>
        <dbReference type="Proteomes" id="UP000198224"/>
    </source>
</evidence>
<dbReference type="InterPro" id="IPR055091">
    <property type="entry name" value="WelO5-like"/>
</dbReference>
<gene>
    <name evidence="1" type="ORF">GA0070612_1818</name>
</gene>
<sequence>MQHSSSTDPLFVAVESDSITRADVAGLIAGRLAAIRVPGLLSAARCHAITAALADAPMDRYDESRVFPVVAKFGPAINDHRAAGELRDDYWDAARAADKSWSTLGLPDSPRELCLAAFRTAWPDVAPGRRQGREMHVGIVREINAGLQVHFDDAVREYAGRLLDGDVVAQLAFNIYIRVPPAGGETVLWRRRWQPGDEEQRIPGGYGFDESVTADTQSLTLRPTLGEGFLFDPRHYHTVRPATGGRRISIGCFVGLTDDGRLALWS</sequence>
<dbReference type="Gene3D" id="2.60.120.620">
    <property type="entry name" value="q2cbj1_9rhob like domain"/>
    <property type="match status" value="1"/>
</dbReference>
<evidence type="ECO:0008006" key="3">
    <source>
        <dbReference type="Google" id="ProtNLM"/>
    </source>
</evidence>
<protein>
    <recommendedName>
        <fullName evidence="3">2OG-Fe(II) oxygenase superfamily protein</fullName>
    </recommendedName>
</protein>
<dbReference type="RefSeq" id="WP_157742445.1">
    <property type="nucleotide sequence ID" value="NZ_LT607409.1"/>
</dbReference>
<dbReference type="AlphaFoldDB" id="A0A1C4VUX3"/>
<name>A0A1C4VUX3_9ACTN</name>
<dbReference type="eggNOG" id="ENOG5030BIC">
    <property type="taxonomic scope" value="Bacteria"/>
</dbReference>
<organism evidence="1 2">
    <name type="scientific">Micromonospora chokoriensis</name>
    <dbReference type="NCBI Taxonomy" id="356851"/>
    <lineage>
        <taxon>Bacteria</taxon>
        <taxon>Bacillati</taxon>
        <taxon>Actinomycetota</taxon>
        <taxon>Actinomycetes</taxon>
        <taxon>Micromonosporales</taxon>
        <taxon>Micromonosporaceae</taxon>
        <taxon>Micromonospora</taxon>
    </lineage>
</organism>
<keyword evidence="2" id="KW-1185">Reference proteome</keyword>
<dbReference type="EMBL" id="LT607409">
    <property type="protein sequence ID" value="SCE87773.1"/>
    <property type="molecule type" value="Genomic_DNA"/>
</dbReference>
<dbReference type="Proteomes" id="UP000198224">
    <property type="component" value="Chromosome I"/>
</dbReference>
<evidence type="ECO:0000313" key="1">
    <source>
        <dbReference type="EMBL" id="SCE87773.1"/>
    </source>
</evidence>